<evidence type="ECO:0000313" key="2">
    <source>
        <dbReference type="Proteomes" id="UP000249526"/>
    </source>
</evidence>
<accession>A0A8G1R2S6</accession>
<dbReference type="Proteomes" id="UP000249526">
    <property type="component" value="Unassembled WGS sequence"/>
</dbReference>
<dbReference type="AlphaFoldDB" id="A0A8G1R2S6"/>
<protein>
    <recommendedName>
        <fullName evidence="3">Protein kinase domain-containing protein</fullName>
    </recommendedName>
</protein>
<dbReference type="Gene3D" id="3.30.200.20">
    <property type="entry name" value="Phosphorylase Kinase, domain 1"/>
    <property type="match status" value="1"/>
</dbReference>
<dbReference type="InterPro" id="IPR011009">
    <property type="entry name" value="Kinase-like_dom_sf"/>
</dbReference>
<organism evidence="1 2">
    <name type="scientific">Aspergillus piperis CBS 112811</name>
    <dbReference type="NCBI Taxonomy" id="1448313"/>
    <lineage>
        <taxon>Eukaryota</taxon>
        <taxon>Fungi</taxon>
        <taxon>Dikarya</taxon>
        <taxon>Ascomycota</taxon>
        <taxon>Pezizomycotina</taxon>
        <taxon>Eurotiomycetes</taxon>
        <taxon>Eurotiomycetidae</taxon>
        <taxon>Eurotiales</taxon>
        <taxon>Aspergillaceae</taxon>
        <taxon>Aspergillus</taxon>
        <taxon>Aspergillus subgen. Circumdati</taxon>
    </lineage>
</organism>
<name>A0A8G1R2S6_9EURO</name>
<keyword evidence="2" id="KW-1185">Reference proteome</keyword>
<dbReference type="EMBL" id="KZ825062">
    <property type="protein sequence ID" value="RAH57601.1"/>
    <property type="molecule type" value="Genomic_DNA"/>
</dbReference>
<proteinExistence type="predicted"/>
<gene>
    <name evidence="1" type="ORF">BO85DRAFT_488326</name>
</gene>
<dbReference type="SUPFAM" id="SSF56112">
    <property type="entry name" value="Protein kinase-like (PK-like)"/>
    <property type="match status" value="1"/>
</dbReference>
<reference evidence="1 2" key="1">
    <citation type="submission" date="2018-02" db="EMBL/GenBank/DDBJ databases">
        <title>The genomes of Aspergillus section Nigri reveals drivers in fungal speciation.</title>
        <authorList>
            <consortium name="DOE Joint Genome Institute"/>
            <person name="Vesth T.C."/>
            <person name="Nybo J."/>
            <person name="Theobald S."/>
            <person name="Brandl J."/>
            <person name="Frisvad J.C."/>
            <person name="Nielsen K.F."/>
            <person name="Lyhne E.K."/>
            <person name="Kogle M.E."/>
            <person name="Kuo A."/>
            <person name="Riley R."/>
            <person name="Clum A."/>
            <person name="Nolan M."/>
            <person name="Lipzen A."/>
            <person name="Salamov A."/>
            <person name="Henrissat B."/>
            <person name="Wiebenga A."/>
            <person name="De vries R.P."/>
            <person name="Grigoriev I.V."/>
            <person name="Mortensen U.H."/>
            <person name="Andersen M.R."/>
            <person name="Baker S.E."/>
        </authorList>
    </citation>
    <scope>NUCLEOTIDE SEQUENCE [LARGE SCALE GENOMIC DNA]</scope>
    <source>
        <strain evidence="1 2">CBS 112811</strain>
    </source>
</reference>
<sequence length="106" mass="12329">MKQLDIIVADRFKLVNYISSGTYGEIYEAIDLNTKSRERVALKMERTKLADSLTRESFFYEKLQKGKSTGMLKLHFPTDVCNEYRVMGMELLGPSLWDLKYFCGEN</sequence>
<dbReference type="RefSeq" id="XP_025515523.1">
    <property type="nucleotide sequence ID" value="XM_025663523.1"/>
</dbReference>
<dbReference type="GeneID" id="37166925"/>
<evidence type="ECO:0000313" key="1">
    <source>
        <dbReference type="EMBL" id="RAH57601.1"/>
    </source>
</evidence>
<evidence type="ECO:0008006" key="3">
    <source>
        <dbReference type="Google" id="ProtNLM"/>
    </source>
</evidence>